<dbReference type="PROSITE" id="PS50110">
    <property type="entry name" value="RESPONSE_REGULATORY"/>
    <property type="match status" value="1"/>
</dbReference>
<dbReference type="InterPro" id="IPR011006">
    <property type="entry name" value="CheY-like_superfamily"/>
</dbReference>
<sequence length="129" mass="14216">MSKTAESGASETILVVDDDPEILGMLDLRLGKRGYRVVSAIDGEEALEQARKEKPALVVLDVMMPRMNGWEVARALRQDQATSKVKIVMLTAIGAQMNEMTSPLYGVDAYLDKPFEFSKLEQTIADLLA</sequence>
<evidence type="ECO:0000256" key="1">
    <source>
        <dbReference type="ARBA" id="ARBA00022553"/>
    </source>
</evidence>
<evidence type="ECO:0000256" key="6">
    <source>
        <dbReference type="PROSITE-ProRule" id="PRU00169"/>
    </source>
</evidence>
<dbReference type="CDD" id="cd17574">
    <property type="entry name" value="REC_OmpR"/>
    <property type="match status" value="1"/>
</dbReference>
<dbReference type="PANTHER" id="PTHR43547">
    <property type="entry name" value="TWO-COMPONENT HISTIDINE KINASE"/>
    <property type="match status" value="1"/>
</dbReference>
<evidence type="ECO:0000256" key="4">
    <source>
        <dbReference type="ARBA" id="ARBA00023125"/>
    </source>
</evidence>
<evidence type="ECO:0000256" key="3">
    <source>
        <dbReference type="ARBA" id="ARBA00023015"/>
    </source>
</evidence>
<dbReference type="Pfam" id="PF00072">
    <property type="entry name" value="Response_reg"/>
    <property type="match status" value="1"/>
</dbReference>
<gene>
    <name evidence="8" type="ordered locus">Hoch_6875</name>
</gene>
<evidence type="ECO:0000313" key="8">
    <source>
        <dbReference type="EMBL" id="ACY19339.1"/>
    </source>
</evidence>
<dbReference type="KEGG" id="hoh:Hoch_6875"/>
<keyword evidence="4" id="KW-0238">DNA-binding</keyword>
<organism evidence="8 9">
    <name type="scientific">Haliangium ochraceum (strain DSM 14365 / JCM 11303 / SMP-2)</name>
    <dbReference type="NCBI Taxonomy" id="502025"/>
    <lineage>
        <taxon>Bacteria</taxon>
        <taxon>Pseudomonadati</taxon>
        <taxon>Myxococcota</taxon>
        <taxon>Polyangia</taxon>
        <taxon>Haliangiales</taxon>
        <taxon>Kofleriaceae</taxon>
        <taxon>Haliangium</taxon>
    </lineage>
</organism>
<dbReference type="InterPro" id="IPR001789">
    <property type="entry name" value="Sig_transdc_resp-reg_receiver"/>
</dbReference>
<protein>
    <submittedName>
        <fullName evidence="8">Response regulator receiver protein</fullName>
    </submittedName>
</protein>
<dbReference type="AlphaFoldDB" id="D0LUL6"/>
<evidence type="ECO:0000313" key="9">
    <source>
        <dbReference type="Proteomes" id="UP000001880"/>
    </source>
</evidence>
<dbReference type="OrthoDB" id="9790791at2"/>
<dbReference type="FunFam" id="3.40.50.2300:FF:000001">
    <property type="entry name" value="DNA-binding response regulator PhoB"/>
    <property type="match status" value="1"/>
</dbReference>
<proteinExistence type="predicted"/>
<keyword evidence="2" id="KW-0902">Two-component regulatory system</keyword>
<dbReference type="SUPFAM" id="SSF52172">
    <property type="entry name" value="CheY-like"/>
    <property type="match status" value="1"/>
</dbReference>
<evidence type="ECO:0000259" key="7">
    <source>
        <dbReference type="PROSITE" id="PS50110"/>
    </source>
</evidence>
<dbReference type="RefSeq" id="WP_012831931.1">
    <property type="nucleotide sequence ID" value="NC_013440.1"/>
</dbReference>
<dbReference type="Proteomes" id="UP000001880">
    <property type="component" value="Chromosome"/>
</dbReference>
<keyword evidence="5" id="KW-0804">Transcription</keyword>
<dbReference type="PANTHER" id="PTHR43547:SF2">
    <property type="entry name" value="HYBRID SIGNAL TRANSDUCTION HISTIDINE KINASE C"/>
    <property type="match status" value="1"/>
</dbReference>
<keyword evidence="1 6" id="KW-0597">Phosphoprotein</keyword>
<name>D0LUL6_HALO1</name>
<dbReference type="Gene3D" id="3.40.50.2300">
    <property type="match status" value="1"/>
</dbReference>
<dbReference type="GO" id="GO:0003677">
    <property type="term" value="F:DNA binding"/>
    <property type="evidence" value="ECO:0007669"/>
    <property type="project" value="UniProtKB-KW"/>
</dbReference>
<keyword evidence="3" id="KW-0805">Transcription regulation</keyword>
<reference evidence="8 9" key="1">
    <citation type="journal article" date="2010" name="Stand. Genomic Sci.">
        <title>Complete genome sequence of Haliangium ochraceum type strain (SMP-2).</title>
        <authorList>
            <consortium name="US DOE Joint Genome Institute (JGI-PGF)"/>
            <person name="Ivanova N."/>
            <person name="Daum C."/>
            <person name="Lang E."/>
            <person name="Abt B."/>
            <person name="Kopitz M."/>
            <person name="Saunders E."/>
            <person name="Lapidus A."/>
            <person name="Lucas S."/>
            <person name="Glavina Del Rio T."/>
            <person name="Nolan M."/>
            <person name="Tice H."/>
            <person name="Copeland A."/>
            <person name="Cheng J.F."/>
            <person name="Chen F."/>
            <person name="Bruce D."/>
            <person name="Goodwin L."/>
            <person name="Pitluck S."/>
            <person name="Mavromatis K."/>
            <person name="Pati A."/>
            <person name="Mikhailova N."/>
            <person name="Chen A."/>
            <person name="Palaniappan K."/>
            <person name="Land M."/>
            <person name="Hauser L."/>
            <person name="Chang Y.J."/>
            <person name="Jeffries C.D."/>
            <person name="Detter J.C."/>
            <person name="Brettin T."/>
            <person name="Rohde M."/>
            <person name="Goker M."/>
            <person name="Bristow J."/>
            <person name="Markowitz V."/>
            <person name="Eisen J.A."/>
            <person name="Hugenholtz P."/>
            <person name="Kyrpides N.C."/>
            <person name="Klenk H.P."/>
        </authorList>
    </citation>
    <scope>NUCLEOTIDE SEQUENCE [LARGE SCALE GENOMIC DNA]</scope>
    <source>
        <strain evidence="9">DSM 14365 / CIP 107738 / JCM 11303 / AJ 13395 / SMP-2</strain>
    </source>
</reference>
<dbReference type="STRING" id="502025.Hoch_6875"/>
<evidence type="ECO:0000256" key="2">
    <source>
        <dbReference type="ARBA" id="ARBA00023012"/>
    </source>
</evidence>
<dbReference type="SMART" id="SM00448">
    <property type="entry name" value="REC"/>
    <property type="match status" value="1"/>
</dbReference>
<accession>D0LUL6</accession>
<evidence type="ECO:0000256" key="5">
    <source>
        <dbReference type="ARBA" id="ARBA00023163"/>
    </source>
</evidence>
<dbReference type="EMBL" id="CP001804">
    <property type="protein sequence ID" value="ACY19339.1"/>
    <property type="molecule type" value="Genomic_DNA"/>
</dbReference>
<feature type="domain" description="Response regulatory" evidence="7">
    <location>
        <begin position="12"/>
        <end position="128"/>
    </location>
</feature>
<dbReference type="eggNOG" id="COG0745">
    <property type="taxonomic scope" value="Bacteria"/>
</dbReference>
<dbReference type="HOGENOM" id="CLU_000445_69_17_7"/>
<dbReference type="GO" id="GO:0000155">
    <property type="term" value="F:phosphorelay sensor kinase activity"/>
    <property type="evidence" value="ECO:0007669"/>
    <property type="project" value="TreeGrafter"/>
</dbReference>
<feature type="modified residue" description="4-aspartylphosphate" evidence="6">
    <location>
        <position position="61"/>
    </location>
</feature>
<keyword evidence="9" id="KW-1185">Reference proteome</keyword>